<dbReference type="PANTHER" id="PTHR11439:SF483">
    <property type="entry name" value="PEPTIDE SYNTHASE GLIP-LIKE, PUTATIVE (AFU_ORTHOLOGUE AFUA_3G12920)-RELATED"/>
    <property type="match status" value="1"/>
</dbReference>
<dbReference type="AlphaFoldDB" id="A0A6L2MBI7"/>
<comment type="caution">
    <text evidence="3">The sequence shown here is derived from an EMBL/GenBank/DDBJ whole genome shotgun (WGS) entry which is preliminary data.</text>
</comment>
<feature type="region of interest" description="Disordered" evidence="1">
    <location>
        <begin position="685"/>
        <end position="713"/>
    </location>
</feature>
<gene>
    <name evidence="3" type="ORF">Tci_042847</name>
</gene>
<reference evidence="3" key="1">
    <citation type="journal article" date="2019" name="Sci. Rep.">
        <title>Draft genome of Tanacetum cinerariifolium, the natural source of mosquito coil.</title>
        <authorList>
            <person name="Yamashiro T."/>
            <person name="Shiraishi A."/>
            <person name="Satake H."/>
            <person name="Nakayama K."/>
        </authorList>
    </citation>
    <scope>NUCLEOTIDE SEQUENCE</scope>
</reference>
<feature type="compositionally biased region" description="Basic and acidic residues" evidence="1">
    <location>
        <begin position="686"/>
        <end position="713"/>
    </location>
</feature>
<feature type="non-terminal residue" evidence="3">
    <location>
        <position position="1"/>
    </location>
</feature>
<accession>A0A6L2MBI7</accession>
<dbReference type="CDD" id="cd09272">
    <property type="entry name" value="RNase_HI_RT_Ty1"/>
    <property type="match status" value="1"/>
</dbReference>
<dbReference type="EMBL" id="BKCJ010006197">
    <property type="protein sequence ID" value="GEU70869.1"/>
    <property type="molecule type" value="Genomic_DNA"/>
</dbReference>
<feature type="region of interest" description="Disordered" evidence="1">
    <location>
        <begin position="525"/>
        <end position="555"/>
    </location>
</feature>
<evidence type="ECO:0000259" key="2">
    <source>
        <dbReference type="Pfam" id="PF07727"/>
    </source>
</evidence>
<evidence type="ECO:0000256" key="1">
    <source>
        <dbReference type="SAM" id="MobiDB-lite"/>
    </source>
</evidence>
<name>A0A6L2MBI7_TANCI</name>
<proteinExistence type="predicted"/>
<sequence>SNNSATNTLDDVDTLSPSSIIIEDSDASQIVTFLDEPITEQSLILVLETHSDEQIQEDVAELDGNTIMHSFEILEFEEAKHAIKVKWLWKNKTDAKNMFIRNKSRLVVKGYSQQEGIDFDKSFALVVRFEVVRIFMAYASQMNFTIYQMDVKTAFLNGPLKEEVFVSQPDVFVDPDFPNHVYRLKKALYGVKQASRAWSDKLSSFLIEHHFIKDSSIPSWNLHNQSQYTMELLRKHKMEKYDTLTTPMTTAKIDADLQDADLAGCLDDYESTSGGIQFLGDKLVSWSSKKHDCTAMSTAEAEYYSTWAQKSFQLLNSSPNFKALGDTTIMLCFKTFWLCTYNSSGRQSAKCLNTEDAIMFKLDSQEIIYTVDMFLDTLYLPMETPDNLFIALVNIKIIESFMQRVCYQGVVDKKFPFIPQSLDEDYYSIKDDILMVSVYSIRNVLFQGMLILDAFLTVEIRATDDYKEYKTVFVGVKVPINQRQPVVSTQGTHMITPRAHMTPTLDVANPQGKKRKKMLEKLVHHKSHSKLEPGSHKENPKVIKDDDENEKEKKDEKRMMIELMRWSVSQNVQVLSIYDQGHGMKIATSGFIEGNLKRAVADTVIQERDAFQSEMESNLQNLANDTSLWDVLKREEEEENAGETSSPRKSLKVTIKQKQVAEGEKDAESYASKFAASMLDDNVDDFGSRLEPGSHKENPKVIKDDDENEKEKKDEKRMMIELMRWSVSQNVQVLSIYDQGHGMKIATSGFIEGNLKRAVADTVIQERDAFQSEEEETVIDEDEVIPKDETPELIIEFQNVDKLVLTIFDRARMEAILNDILSN</sequence>
<protein>
    <submittedName>
        <fullName evidence="3">Copia protein</fullName>
    </submittedName>
</protein>
<feature type="region of interest" description="Disordered" evidence="1">
    <location>
        <begin position="634"/>
        <end position="666"/>
    </location>
</feature>
<evidence type="ECO:0000313" key="3">
    <source>
        <dbReference type="EMBL" id="GEU70869.1"/>
    </source>
</evidence>
<feature type="domain" description="Reverse transcriptase Ty1/copia-type" evidence="2">
    <location>
        <begin position="71"/>
        <end position="216"/>
    </location>
</feature>
<dbReference type="Pfam" id="PF07727">
    <property type="entry name" value="RVT_2"/>
    <property type="match status" value="1"/>
</dbReference>
<dbReference type="InterPro" id="IPR013103">
    <property type="entry name" value="RVT_2"/>
</dbReference>
<dbReference type="PANTHER" id="PTHR11439">
    <property type="entry name" value="GAG-POL-RELATED RETROTRANSPOSON"/>
    <property type="match status" value="1"/>
</dbReference>
<feature type="compositionally biased region" description="Basic and acidic residues" evidence="1">
    <location>
        <begin position="529"/>
        <end position="555"/>
    </location>
</feature>
<organism evidence="3">
    <name type="scientific">Tanacetum cinerariifolium</name>
    <name type="common">Dalmatian daisy</name>
    <name type="synonym">Chrysanthemum cinerariifolium</name>
    <dbReference type="NCBI Taxonomy" id="118510"/>
    <lineage>
        <taxon>Eukaryota</taxon>
        <taxon>Viridiplantae</taxon>
        <taxon>Streptophyta</taxon>
        <taxon>Embryophyta</taxon>
        <taxon>Tracheophyta</taxon>
        <taxon>Spermatophyta</taxon>
        <taxon>Magnoliopsida</taxon>
        <taxon>eudicotyledons</taxon>
        <taxon>Gunneridae</taxon>
        <taxon>Pentapetalae</taxon>
        <taxon>asterids</taxon>
        <taxon>campanulids</taxon>
        <taxon>Asterales</taxon>
        <taxon>Asteraceae</taxon>
        <taxon>Asteroideae</taxon>
        <taxon>Anthemideae</taxon>
        <taxon>Anthemidinae</taxon>
        <taxon>Tanacetum</taxon>
    </lineage>
</organism>